<dbReference type="RefSeq" id="XP_025411969.1">
    <property type="nucleotide sequence ID" value="XM_025556184.1"/>
</dbReference>
<proteinExistence type="predicted"/>
<feature type="region of interest" description="Disordered" evidence="2">
    <location>
        <begin position="489"/>
        <end position="525"/>
    </location>
</feature>
<evidence type="ECO:0000256" key="2">
    <source>
        <dbReference type="SAM" id="MobiDB-lite"/>
    </source>
</evidence>
<keyword evidence="4" id="KW-1185">Reference proteome</keyword>
<feature type="coiled-coil region" evidence="1">
    <location>
        <begin position="254"/>
        <end position="281"/>
    </location>
</feature>
<dbReference type="GO" id="GO:0051256">
    <property type="term" value="P:mitotic spindle midzone assembly"/>
    <property type="evidence" value="ECO:0007669"/>
    <property type="project" value="TreeGrafter"/>
</dbReference>
<name>A0A2S2QP45_9HEMI</name>
<dbReference type="PANTHER" id="PTHR19321:SF41">
    <property type="entry name" value="FASCETTO-RELATED"/>
    <property type="match status" value="1"/>
</dbReference>
<dbReference type="GO" id="GO:0005737">
    <property type="term" value="C:cytoplasm"/>
    <property type="evidence" value="ECO:0007669"/>
    <property type="project" value="TreeGrafter"/>
</dbReference>
<dbReference type="GO" id="GO:1990023">
    <property type="term" value="C:mitotic spindle midzone"/>
    <property type="evidence" value="ECO:0007669"/>
    <property type="project" value="TreeGrafter"/>
</dbReference>
<reference evidence="3" key="1">
    <citation type="submission" date="2018-04" db="EMBL/GenBank/DDBJ databases">
        <title>Transcriptome assembly of Sipha flava.</title>
        <authorList>
            <person name="Scully E.D."/>
            <person name="Geib S.M."/>
            <person name="Palmer N.A."/>
            <person name="Koch K."/>
            <person name="Bradshaw J."/>
            <person name="Heng-Moss T."/>
            <person name="Sarath G."/>
        </authorList>
    </citation>
    <scope>NUCLEOTIDE SEQUENCE</scope>
</reference>
<sequence length="678" mass="79767">MSSRRDRSAIRRRLFASRENYRNIPSSSDFIKRLDSTNCPGTDQINLILDEVYAYSKKNILKVKKNLDIIYGAHSDENKNGLNQLHEHLMSQITVFFDDVVLESDKDKKNIIKEIEELLIEKNILEKELQMKIPIDDHNDVPLIDVQINIDKALLGCRKLKEERMAELYKLQDEEKHLCQLLDEKPKYSGIKEMPSATQLETIKNHLIDLKNTQIKRQTIYLENKAKIKSLFVELDEVPILQFDKMVLGDPSEFRLSKSNLEELQKLIKRLELQSENQSQISMELRTKLNSLWDRLQIDVTHREHFVCNKKGIGKKVIQELKLEIERCETLKRENIKQFIEKLRDELNDLWDRCHFGERQRRQCHIYYNSEFNEDVMDLLDIEVENTKKFYQENIAIYNLIEDRKHLWNKMIIMQEQANDPGRLWQNRGGQLLKEEKERKVIQKELPKIEKELKNLLHIYEQNEGKPFIYNDERLLDLIERQWEDMRSNKKTIQTKSKIQTGIRAQTPQMATRSKRKIAPSSSSQVSKVRKIGMDHKPLIIQRKQLFNPNIATLVPLNSTKLNEITQTSTRNFTKYHGSNDDNGSVESYSTFQEHLESKKQMLFSSPPTKKVLREQNNTRNAFTTPRKNLVKTPVKGSQIPIPTTPRTPLCTTPRMTPNTRTVSKLTRTLNNKLPIIF</sequence>
<feature type="compositionally biased region" description="Low complexity" evidence="2">
    <location>
        <begin position="491"/>
        <end position="501"/>
    </location>
</feature>
<accession>A0A2S2QP45</accession>
<evidence type="ECO:0000313" key="3">
    <source>
        <dbReference type="EMBL" id="MBY79310.1"/>
    </source>
</evidence>
<gene>
    <name evidence="3" type="primary">PRC1</name>
    <name evidence="5" type="synonym">LOC112684588</name>
    <name evidence="3" type="ORF">g.34425</name>
</gene>
<dbReference type="EMBL" id="GGMS01010107">
    <property type="protein sequence ID" value="MBY79310.1"/>
    <property type="molecule type" value="Transcribed_RNA"/>
</dbReference>
<dbReference type="InterPro" id="IPR007145">
    <property type="entry name" value="MAP65_Ase1_PRC1"/>
</dbReference>
<dbReference type="Gene3D" id="1.20.58.1520">
    <property type="match status" value="1"/>
</dbReference>
<evidence type="ECO:0000256" key="1">
    <source>
        <dbReference type="SAM" id="Coils"/>
    </source>
</evidence>
<dbReference type="Pfam" id="PF03999">
    <property type="entry name" value="MAP65_ASE1"/>
    <property type="match status" value="1"/>
</dbReference>
<organism evidence="3">
    <name type="scientific">Sipha flava</name>
    <name type="common">yellow sugarcane aphid</name>
    <dbReference type="NCBI Taxonomy" id="143950"/>
    <lineage>
        <taxon>Eukaryota</taxon>
        <taxon>Metazoa</taxon>
        <taxon>Ecdysozoa</taxon>
        <taxon>Arthropoda</taxon>
        <taxon>Hexapoda</taxon>
        <taxon>Insecta</taxon>
        <taxon>Pterygota</taxon>
        <taxon>Neoptera</taxon>
        <taxon>Paraneoptera</taxon>
        <taxon>Hemiptera</taxon>
        <taxon>Sternorrhyncha</taxon>
        <taxon>Aphidomorpha</taxon>
        <taxon>Aphidoidea</taxon>
        <taxon>Aphididae</taxon>
        <taxon>Sipha</taxon>
    </lineage>
</organism>
<dbReference type="PANTHER" id="PTHR19321">
    <property type="entry name" value="PROTEIN REGULATOR OF CYTOKINESIS 1 PRC1-RELATED"/>
    <property type="match status" value="1"/>
</dbReference>
<dbReference type="GO" id="GO:0008017">
    <property type="term" value="F:microtubule binding"/>
    <property type="evidence" value="ECO:0007669"/>
    <property type="project" value="InterPro"/>
</dbReference>
<protein>
    <submittedName>
        <fullName evidence="3 5">Protein regulator of cytokinesis 1</fullName>
    </submittedName>
</protein>
<evidence type="ECO:0000313" key="5">
    <source>
        <dbReference type="RefSeq" id="XP_025411969.1"/>
    </source>
</evidence>
<dbReference type="Proteomes" id="UP000694846">
    <property type="component" value="Unplaced"/>
</dbReference>
<keyword evidence="1" id="KW-0175">Coiled coil</keyword>
<dbReference type="OrthoDB" id="642895at2759"/>
<evidence type="ECO:0000313" key="4">
    <source>
        <dbReference type="Proteomes" id="UP000694846"/>
    </source>
</evidence>
<feature type="compositionally biased region" description="Polar residues" evidence="2">
    <location>
        <begin position="503"/>
        <end position="512"/>
    </location>
</feature>
<dbReference type="AlphaFoldDB" id="A0A2S2QP45"/>
<reference evidence="5" key="2">
    <citation type="submission" date="2025-04" db="UniProtKB">
        <authorList>
            <consortium name="RefSeq"/>
        </authorList>
    </citation>
    <scope>IDENTIFICATION</scope>
    <source>
        <tissue evidence="5">Whole body</tissue>
    </source>
</reference>